<evidence type="ECO:0000313" key="3">
    <source>
        <dbReference type="EnsemblFungi" id="PTTG_27670-t43_1-p1"/>
    </source>
</evidence>
<feature type="chain" id="PRO_5008109941" evidence="1">
    <location>
        <begin position="20"/>
        <end position="110"/>
    </location>
</feature>
<evidence type="ECO:0000313" key="4">
    <source>
        <dbReference type="Proteomes" id="UP000005240"/>
    </source>
</evidence>
<dbReference type="AlphaFoldDB" id="A0A180GIJ0"/>
<name>A0A180GIJ0_PUCT1</name>
<protein>
    <submittedName>
        <fullName evidence="2 3">Uncharacterized protein</fullName>
    </submittedName>
</protein>
<reference evidence="3 4" key="3">
    <citation type="journal article" date="2017" name="G3 (Bethesda)">
        <title>Comparative analysis highlights variable genome content of wheat rusts and divergence of the mating loci.</title>
        <authorList>
            <person name="Cuomo C.A."/>
            <person name="Bakkeren G."/>
            <person name="Khalil H.B."/>
            <person name="Panwar V."/>
            <person name="Joly D."/>
            <person name="Linning R."/>
            <person name="Sakthikumar S."/>
            <person name="Song X."/>
            <person name="Adiconis X."/>
            <person name="Fan L."/>
            <person name="Goldberg J.M."/>
            <person name="Levin J.Z."/>
            <person name="Young S."/>
            <person name="Zeng Q."/>
            <person name="Anikster Y."/>
            <person name="Bruce M."/>
            <person name="Wang M."/>
            <person name="Yin C."/>
            <person name="McCallum B."/>
            <person name="Szabo L.J."/>
            <person name="Hulbert S."/>
            <person name="Chen X."/>
            <person name="Fellers J.P."/>
        </authorList>
    </citation>
    <scope>NUCLEOTIDE SEQUENCE</scope>
    <source>
        <strain evidence="4">Isolate 1-1 / race 1 (BBBD)</strain>
        <strain evidence="3">isolate 1-1 / race 1 (BBBD)</strain>
    </source>
</reference>
<gene>
    <name evidence="2" type="ORF">PTTG_27670</name>
</gene>
<dbReference type="EnsemblFungi" id="PTTG_27670-t43_1">
    <property type="protein sequence ID" value="PTTG_27670-t43_1-p1"/>
    <property type="gene ID" value="PTTG_27670"/>
</dbReference>
<reference evidence="3" key="4">
    <citation type="submission" date="2025-05" db="UniProtKB">
        <authorList>
            <consortium name="EnsemblFungi"/>
        </authorList>
    </citation>
    <scope>IDENTIFICATION</scope>
    <source>
        <strain evidence="3">isolate 1-1 / race 1 (BBBD)</strain>
    </source>
</reference>
<dbReference type="Proteomes" id="UP000005240">
    <property type="component" value="Unassembled WGS sequence"/>
</dbReference>
<dbReference type="VEuPathDB" id="FungiDB:PTTG_27670"/>
<proteinExistence type="predicted"/>
<accession>A0A180GIJ0</accession>
<keyword evidence="1" id="KW-0732">Signal</keyword>
<reference evidence="2" key="1">
    <citation type="submission" date="2009-11" db="EMBL/GenBank/DDBJ databases">
        <authorList>
            <consortium name="The Broad Institute Genome Sequencing Platform"/>
            <person name="Ward D."/>
            <person name="Feldgarden M."/>
            <person name="Earl A."/>
            <person name="Young S.K."/>
            <person name="Zeng Q."/>
            <person name="Koehrsen M."/>
            <person name="Alvarado L."/>
            <person name="Berlin A."/>
            <person name="Bochicchio J."/>
            <person name="Borenstein D."/>
            <person name="Chapman S.B."/>
            <person name="Chen Z."/>
            <person name="Engels R."/>
            <person name="Freedman E."/>
            <person name="Gellesch M."/>
            <person name="Goldberg J."/>
            <person name="Griggs A."/>
            <person name="Gujja S."/>
            <person name="Heilman E."/>
            <person name="Heiman D."/>
            <person name="Hepburn T."/>
            <person name="Howarth C."/>
            <person name="Jen D."/>
            <person name="Larson L."/>
            <person name="Lewis B."/>
            <person name="Mehta T."/>
            <person name="Park D."/>
            <person name="Pearson M."/>
            <person name="Roberts A."/>
            <person name="Saif S."/>
            <person name="Shea T."/>
            <person name="Shenoy N."/>
            <person name="Sisk P."/>
            <person name="Stolte C."/>
            <person name="Sykes S."/>
            <person name="Thomson T."/>
            <person name="Walk T."/>
            <person name="White J."/>
            <person name="Yandava C."/>
            <person name="Izard J."/>
            <person name="Baranova O.V."/>
            <person name="Blanton J.M."/>
            <person name="Tanner A.C."/>
            <person name="Dewhirst F.E."/>
            <person name="Haas B."/>
            <person name="Nusbaum C."/>
            <person name="Birren B."/>
        </authorList>
    </citation>
    <scope>NUCLEOTIDE SEQUENCE [LARGE SCALE GENOMIC DNA]</scope>
    <source>
        <strain evidence="2">1-1 BBBD Race 1</strain>
    </source>
</reference>
<organism evidence="2">
    <name type="scientific">Puccinia triticina (isolate 1-1 / race 1 (BBBD))</name>
    <name type="common">Brown leaf rust fungus</name>
    <dbReference type="NCBI Taxonomy" id="630390"/>
    <lineage>
        <taxon>Eukaryota</taxon>
        <taxon>Fungi</taxon>
        <taxon>Dikarya</taxon>
        <taxon>Basidiomycota</taxon>
        <taxon>Pucciniomycotina</taxon>
        <taxon>Pucciniomycetes</taxon>
        <taxon>Pucciniales</taxon>
        <taxon>Pucciniaceae</taxon>
        <taxon>Puccinia</taxon>
    </lineage>
</organism>
<sequence>MVSTLLILLLIGQHAAVNAVPGEKIGLPEGQESGLAEYRVVINAGSHERTDSYPPPYTLIIIQKMASWTWAIIEPITVSRFKTIQEDPPNIALSRPVPEQLFKGDQHAYI</sequence>
<evidence type="ECO:0000256" key="1">
    <source>
        <dbReference type="SAM" id="SignalP"/>
    </source>
</evidence>
<dbReference type="EMBL" id="ADAS02000066">
    <property type="protein sequence ID" value="OAV92258.1"/>
    <property type="molecule type" value="Genomic_DNA"/>
</dbReference>
<keyword evidence="4" id="KW-1185">Reference proteome</keyword>
<feature type="signal peptide" evidence="1">
    <location>
        <begin position="1"/>
        <end position="19"/>
    </location>
</feature>
<evidence type="ECO:0000313" key="2">
    <source>
        <dbReference type="EMBL" id="OAV92258.1"/>
    </source>
</evidence>
<reference evidence="2" key="2">
    <citation type="submission" date="2016-05" db="EMBL/GenBank/DDBJ databases">
        <title>Comparative analysis highlights variable genome content of wheat rusts and divergence of the mating loci.</title>
        <authorList>
            <person name="Cuomo C.A."/>
            <person name="Bakkeren G."/>
            <person name="Szabo L."/>
            <person name="Khalil H."/>
            <person name="Joly D."/>
            <person name="Goldberg J."/>
            <person name="Young S."/>
            <person name="Zeng Q."/>
            <person name="Fellers J."/>
        </authorList>
    </citation>
    <scope>NUCLEOTIDE SEQUENCE [LARGE SCALE GENOMIC DNA]</scope>
    <source>
        <strain evidence="2">1-1 BBBD Race 1</strain>
    </source>
</reference>